<dbReference type="InterPro" id="IPR050429">
    <property type="entry name" value="PTS_Glucose_EIICBA"/>
</dbReference>
<evidence type="ECO:0000256" key="6">
    <source>
        <dbReference type="ARBA" id="ARBA00022683"/>
    </source>
</evidence>
<evidence type="ECO:0000256" key="9">
    <source>
        <dbReference type="ARBA" id="ARBA00022989"/>
    </source>
</evidence>
<keyword evidence="3" id="KW-1003">Cell membrane</keyword>
<keyword evidence="7 13" id="KW-0812">Transmembrane</keyword>
<dbReference type="PANTHER" id="PTHR30009:SF8">
    <property type="entry name" value="PTS SYSTEM, IIBC COMPONENT"/>
    <property type="match status" value="1"/>
</dbReference>
<evidence type="ECO:0000256" key="3">
    <source>
        <dbReference type="ARBA" id="ARBA00022475"/>
    </source>
</evidence>
<dbReference type="GO" id="GO:0016301">
    <property type="term" value="F:kinase activity"/>
    <property type="evidence" value="ECO:0007669"/>
    <property type="project" value="UniProtKB-KW"/>
</dbReference>
<dbReference type="SUPFAM" id="SSF55604">
    <property type="entry name" value="Glucose permease domain IIB"/>
    <property type="match status" value="1"/>
</dbReference>
<keyword evidence="9 13" id="KW-1133">Transmembrane helix</keyword>
<dbReference type="PROSITE" id="PS01035">
    <property type="entry name" value="PTS_EIIB_TYPE_1_CYS"/>
    <property type="match status" value="1"/>
</dbReference>
<dbReference type="CDD" id="cd00212">
    <property type="entry name" value="PTS_IIB_glc"/>
    <property type="match status" value="1"/>
</dbReference>
<dbReference type="InterPro" id="IPR013013">
    <property type="entry name" value="PTS_EIIC_1"/>
</dbReference>
<dbReference type="GO" id="GO:0008982">
    <property type="term" value="F:protein-N(PI)-phosphohistidine-sugar phosphotransferase activity"/>
    <property type="evidence" value="ECO:0007669"/>
    <property type="project" value="InterPro"/>
</dbReference>
<evidence type="ECO:0000256" key="5">
    <source>
        <dbReference type="ARBA" id="ARBA00022679"/>
    </source>
</evidence>
<accession>A0A654IL56</accession>
<sequence>MKKLLDFRKAKESNLHEFFSKFAKSILTFVALLPAAGLTIILGKIIGPLGLGQIKASAKVFNQIGGVIETVGWSAFTHMGLLFAVAIGGTWAKNRYGGSFAAAFAYFILLAVGSSMFITRTVTIQVPGSEKGVEELQFLNYILGRWEKHSLFFSSQEGVMSIRYDAIGGIIMGFVGATIYNKYYNFNKLPQALSFFNGARFVPFMVIIIVLPVSVGIGLVWPLFQTVINHLGNFFAKEQKLKFLAPFLYGTSERLLLPFGLHHMITIPMNYSQLGGNVDFTSATQFTNTNAENAKAIAAFFNGMSNKEALQAQGQEKIWLSWITALGSVKSGWADYAAQHNNVNGLTMQQAYEIVLDSVVPVRFKVGQMITSSGSLVGAGLGMAFAIPKEKRAKYSSIYFSGLAACLLTGVTEPIEFIFMFSAPLLYVLHAVLTGIAFGISDFIPMKIHAFGGIETLVKYLFVFGPTSISGIGLKGILWIQGLWLLLVTIAFGGIYFAVFYFFTKKFKPAIPGFTNDEPTTTSEEKQETQQVKKEEMKSDETINTIVNLLGGLDNLDDVDACMTRLRVKVKDKAKVDNKFKELTGAVGVLNKGTSLQIVYGPKADIYKGEILELLERNKDAKAK</sequence>
<feature type="transmembrane region" description="Helical" evidence="13">
    <location>
        <begin position="366"/>
        <end position="386"/>
    </location>
</feature>
<feature type="transmembrane region" description="Helical" evidence="13">
    <location>
        <begin position="162"/>
        <end position="180"/>
    </location>
</feature>
<dbReference type="InterPro" id="IPR036878">
    <property type="entry name" value="Glu_permease_IIB"/>
</dbReference>
<keyword evidence="2" id="KW-0813">Transport</keyword>
<keyword evidence="8" id="KW-0418">Kinase</keyword>
<feature type="active site" description="Phosphocysteine intermediate; for EIIB activity" evidence="11">
    <location>
        <position position="562"/>
    </location>
</feature>
<comment type="subcellular location">
    <subcellularLocation>
        <location evidence="1">Cell membrane</location>
        <topology evidence="1">Multi-pass membrane protein</topology>
    </subcellularLocation>
</comment>
<feature type="transmembrane region" description="Helical" evidence="13">
    <location>
        <begin position="425"/>
        <end position="445"/>
    </location>
</feature>
<evidence type="ECO:0000256" key="1">
    <source>
        <dbReference type="ARBA" id="ARBA00004651"/>
    </source>
</evidence>
<keyword evidence="6" id="KW-0598">Phosphotransferase system</keyword>
<feature type="transmembrane region" description="Helical" evidence="13">
    <location>
        <begin position="398"/>
        <end position="419"/>
    </location>
</feature>
<protein>
    <submittedName>
        <fullName evidence="16">PTS system glucoside-specific EIICBA component</fullName>
    </submittedName>
</protein>
<feature type="transmembrane region" description="Helical" evidence="13">
    <location>
        <begin position="201"/>
        <end position="224"/>
    </location>
</feature>
<dbReference type="Pfam" id="PF00367">
    <property type="entry name" value="PTS_EIIB"/>
    <property type="match status" value="1"/>
</dbReference>
<dbReference type="PROSITE" id="PS51103">
    <property type="entry name" value="PTS_EIIC_TYPE_1"/>
    <property type="match status" value="1"/>
</dbReference>
<reference evidence="16" key="1">
    <citation type="submission" date="2019-11" db="EMBL/GenBank/DDBJ databases">
        <authorList>
            <person name="Falquet L."/>
            <person name="Falquet L."/>
        </authorList>
    </citation>
    <scope>NUCLEOTIDE SEQUENCE</scope>
    <source>
        <strain evidence="16">14/OD_0535</strain>
    </source>
</reference>
<evidence type="ECO:0000256" key="10">
    <source>
        <dbReference type="ARBA" id="ARBA00023136"/>
    </source>
</evidence>
<organism evidence="16">
    <name type="scientific">Mycoplasma feriruminatoris</name>
    <dbReference type="NCBI Taxonomy" id="1179777"/>
    <lineage>
        <taxon>Bacteria</taxon>
        <taxon>Bacillati</taxon>
        <taxon>Mycoplasmatota</taxon>
        <taxon>Mollicutes</taxon>
        <taxon>Mycoplasmataceae</taxon>
        <taxon>Mycoplasma</taxon>
    </lineage>
</organism>
<dbReference type="Pfam" id="PF02378">
    <property type="entry name" value="PTS_EIIC"/>
    <property type="match status" value="1"/>
</dbReference>
<evidence type="ECO:0000259" key="15">
    <source>
        <dbReference type="PROSITE" id="PS51103"/>
    </source>
</evidence>
<evidence type="ECO:0000256" key="2">
    <source>
        <dbReference type="ARBA" id="ARBA00022448"/>
    </source>
</evidence>
<name>A0A654IL56_9MOLU</name>
<feature type="domain" description="PTS EIIB type-1" evidence="14">
    <location>
        <begin position="540"/>
        <end position="621"/>
    </location>
</feature>
<dbReference type="InterPro" id="IPR018113">
    <property type="entry name" value="PTrfase_EIIB_Cys"/>
</dbReference>
<feature type="transmembrane region" description="Helical" evidence="13">
    <location>
        <begin position="483"/>
        <end position="503"/>
    </location>
</feature>
<dbReference type="RefSeq" id="WP_347938381.1">
    <property type="nucleotide sequence ID" value="NZ_CP142077.1"/>
</dbReference>
<evidence type="ECO:0000313" key="16">
    <source>
        <dbReference type="EMBL" id="VZR99564.1"/>
    </source>
</evidence>
<feature type="transmembrane region" description="Helical" evidence="13">
    <location>
        <begin position="71"/>
        <end position="92"/>
    </location>
</feature>
<keyword evidence="5" id="KW-0808">Transferase</keyword>
<evidence type="ECO:0000256" key="11">
    <source>
        <dbReference type="PROSITE-ProRule" id="PRU00421"/>
    </source>
</evidence>
<dbReference type="PANTHER" id="PTHR30009">
    <property type="entry name" value="CYTOCHROME C-TYPE SYNTHESIS PROTEIN AND PTS TRANSMEMBRANE COMPONENT"/>
    <property type="match status" value="1"/>
</dbReference>
<dbReference type="Gene3D" id="3.30.1360.60">
    <property type="entry name" value="Glucose permease domain IIB"/>
    <property type="match status" value="1"/>
</dbReference>
<dbReference type="GO" id="GO:0009401">
    <property type="term" value="P:phosphoenolpyruvate-dependent sugar phosphotransferase system"/>
    <property type="evidence" value="ECO:0007669"/>
    <property type="project" value="UniProtKB-KW"/>
</dbReference>
<dbReference type="InterPro" id="IPR003352">
    <property type="entry name" value="PTS_EIIC"/>
</dbReference>
<evidence type="ECO:0000256" key="7">
    <source>
        <dbReference type="ARBA" id="ARBA00022692"/>
    </source>
</evidence>
<dbReference type="NCBIfam" id="TIGR00826">
    <property type="entry name" value="EIIB_glc"/>
    <property type="match status" value="1"/>
</dbReference>
<evidence type="ECO:0000256" key="13">
    <source>
        <dbReference type="SAM" id="Phobius"/>
    </source>
</evidence>
<evidence type="ECO:0000259" key="14">
    <source>
        <dbReference type="PROSITE" id="PS51098"/>
    </source>
</evidence>
<feature type="transmembrane region" description="Helical" evidence="13">
    <location>
        <begin position="26"/>
        <end position="51"/>
    </location>
</feature>
<dbReference type="AlphaFoldDB" id="A0A654IL56"/>
<proteinExistence type="predicted"/>
<evidence type="ECO:0000256" key="8">
    <source>
        <dbReference type="ARBA" id="ARBA00022777"/>
    </source>
</evidence>
<feature type="domain" description="PTS EIIC type-1" evidence="15">
    <location>
        <begin position="13"/>
        <end position="516"/>
    </location>
</feature>
<dbReference type="InterPro" id="IPR001996">
    <property type="entry name" value="PTS_IIB_1"/>
</dbReference>
<keyword evidence="10 13" id="KW-0472">Membrane</keyword>
<feature type="transmembrane region" description="Helical" evidence="13">
    <location>
        <begin position="99"/>
        <end position="118"/>
    </location>
</feature>
<keyword evidence="4" id="KW-0762">Sugar transport</keyword>
<dbReference type="EMBL" id="LR739236">
    <property type="protein sequence ID" value="VZR99564.1"/>
    <property type="molecule type" value="Genomic_DNA"/>
</dbReference>
<feature type="region of interest" description="Disordered" evidence="12">
    <location>
        <begin position="514"/>
        <end position="535"/>
    </location>
</feature>
<dbReference type="GO" id="GO:0090563">
    <property type="term" value="F:protein-phosphocysteine-sugar phosphotransferase activity"/>
    <property type="evidence" value="ECO:0007669"/>
    <property type="project" value="TreeGrafter"/>
</dbReference>
<dbReference type="PROSITE" id="PS51098">
    <property type="entry name" value="PTS_EIIB_TYPE_1"/>
    <property type="match status" value="1"/>
</dbReference>
<feature type="compositionally biased region" description="Basic and acidic residues" evidence="12">
    <location>
        <begin position="523"/>
        <end position="535"/>
    </location>
</feature>
<gene>
    <name evidence="16" type="primary">glcB_1</name>
    <name evidence="16" type="ORF">MF5583_00143</name>
</gene>
<evidence type="ECO:0000256" key="4">
    <source>
        <dbReference type="ARBA" id="ARBA00022597"/>
    </source>
</evidence>
<feature type="transmembrane region" description="Helical" evidence="13">
    <location>
        <begin position="457"/>
        <end position="477"/>
    </location>
</feature>
<evidence type="ECO:0000256" key="12">
    <source>
        <dbReference type="SAM" id="MobiDB-lite"/>
    </source>
</evidence>
<dbReference type="GO" id="GO:0005886">
    <property type="term" value="C:plasma membrane"/>
    <property type="evidence" value="ECO:0007669"/>
    <property type="project" value="UniProtKB-SubCell"/>
</dbReference>